<dbReference type="Proteomes" id="UP000236754">
    <property type="component" value="Unassembled WGS sequence"/>
</dbReference>
<dbReference type="Pfam" id="PF13561">
    <property type="entry name" value="adh_short_C2"/>
    <property type="match status" value="1"/>
</dbReference>
<dbReference type="GO" id="GO:0016491">
    <property type="term" value="F:oxidoreductase activity"/>
    <property type="evidence" value="ECO:0007669"/>
    <property type="project" value="UniProtKB-KW"/>
</dbReference>
<evidence type="ECO:0000313" key="4">
    <source>
        <dbReference type="Proteomes" id="UP000236754"/>
    </source>
</evidence>
<dbReference type="AlphaFoldDB" id="A0A1H5YKJ0"/>
<name>A0A1H5YKJ0_9ACTN</name>
<dbReference type="PANTHER" id="PTHR43477">
    <property type="entry name" value="DIHYDROANTICAPSIN 7-DEHYDROGENASE"/>
    <property type="match status" value="1"/>
</dbReference>
<evidence type="ECO:0000256" key="1">
    <source>
        <dbReference type="ARBA" id="ARBA00006484"/>
    </source>
</evidence>
<evidence type="ECO:0000256" key="2">
    <source>
        <dbReference type="ARBA" id="ARBA00023002"/>
    </source>
</evidence>
<dbReference type="OrthoDB" id="9806974at2"/>
<dbReference type="PANTHER" id="PTHR43477:SF1">
    <property type="entry name" value="DIHYDROANTICAPSIN 7-DEHYDROGENASE"/>
    <property type="match status" value="1"/>
</dbReference>
<organism evidence="3 4">
    <name type="scientific">Actinacidiphila yanglinensis</name>
    <dbReference type="NCBI Taxonomy" id="310779"/>
    <lineage>
        <taxon>Bacteria</taxon>
        <taxon>Bacillati</taxon>
        <taxon>Actinomycetota</taxon>
        <taxon>Actinomycetes</taxon>
        <taxon>Kitasatosporales</taxon>
        <taxon>Streptomycetaceae</taxon>
        <taxon>Actinacidiphila</taxon>
    </lineage>
</organism>
<dbReference type="InterPro" id="IPR002347">
    <property type="entry name" value="SDR_fam"/>
</dbReference>
<proteinExistence type="inferred from homology"/>
<sequence length="241" mass="24556">MALSRQRIVIIGGSSGMGLATARAAAAAGATVTIASSNQERLKAALTDLPDTCDGHVVDTRDEASVAALFDHVGELDHLVYTAGDAVRPQPLADVSLDAARQLLEVRFWGTVAAVKHAAPRVRPGGSIVLSSGTVAVRPAPGTALAAAAASATEGLTRGLAAELAPIRVNAVRSGAIRTPLWDPVPEPQRAALFSALADRTLTKSIGEAEQIAAAHLYLMENSFVTGTVLTVDGGALLAGS</sequence>
<dbReference type="InterPro" id="IPR036291">
    <property type="entry name" value="NAD(P)-bd_dom_sf"/>
</dbReference>
<dbReference type="InterPro" id="IPR051122">
    <property type="entry name" value="SDR_DHRS6-like"/>
</dbReference>
<accession>A0A1H5YKJ0</accession>
<reference evidence="3 4" key="1">
    <citation type="submission" date="2016-10" db="EMBL/GenBank/DDBJ databases">
        <authorList>
            <person name="de Groot N.N."/>
        </authorList>
    </citation>
    <scope>NUCLEOTIDE SEQUENCE [LARGE SCALE GENOMIC DNA]</scope>
    <source>
        <strain evidence="3 4">CGMCC 4.2023</strain>
    </source>
</reference>
<evidence type="ECO:0000313" key="3">
    <source>
        <dbReference type="EMBL" id="SEG24027.1"/>
    </source>
</evidence>
<dbReference type="Gene3D" id="3.40.50.720">
    <property type="entry name" value="NAD(P)-binding Rossmann-like Domain"/>
    <property type="match status" value="1"/>
</dbReference>
<protein>
    <submittedName>
        <fullName evidence="3">NAD(P)-dependent dehydrogenase, short-chain alcohol dehydrogenase family</fullName>
    </submittedName>
</protein>
<dbReference type="SUPFAM" id="SSF51735">
    <property type="entry name" value="NAD(P)-binding Rossmann-fold domains"/>
    <property type="match status" value="1"/>
</dbReference>
<gene>
    <name evidence="3" type="ORF">SAMN05216223_1043</name>
</gene>
<dbReference type="RefSeq" id="WP_103885335.1">
    <property type="nucleotide sequence ID" value="NZ_FNVU01000004.1"/>
</dbReference>
<keyword evidence="2" id="KW-0560">Oxidoreductase</keyword>
<comment type="similarity">
    <text evidence="1">Belongs to the short-chain dehydrogenases/reductases (SDR) family.</text>
</comment>
<dbReference type="EMBL" id="FNVU01000004">
    <property type="protein sequence ID" value="SEG24027.1"/>
    <property type="molecule type" value="Genomic_DNA"/>
</dbReference>
<dbReference type="PRINTS" id="PR00081">
    <property type="entry name" value="GDHRDH"/>
</dbReference>
<keyword evidence="4" id="KW-1185">Reference proteome</keyword>